<reference evidence="1 2" key="1">
    <citation type="submission" date="2018-06" db="EMBL/GenBank/DDBJ databases">
        <title>Complete Genomes of Monosporascus.</title>
        <authorList>
            <person name="Robinson A.J."/>
            <person name="Natvig D.O."/>
        </authorList>
    </citation>
    <scope>NUCLEOTIDE SEQUENCE [LARGE SCALE GENOMIC DNA]</scope>
    <source>
        <strain evidence="1 2">CBS 609.92</strain>
    </source>
</reference>
<name>A0ABY0HI67_9PEZI</name>
<comment type="caution">
    <text evidence="1">The sequence shown here is derived from an EMBL/GenBank/DDBJ whole genome shotgun (WGS) entry which is preliminary data.</text>
</comment>
<dbReference type="Proteomes" id="UP000294003">
    <property type="component" value="Unassembled WGS sequence"/>
</dbReference>
<gene>
    <name evidence="1" type="ORF">DL762_000760</name>
</gene>
<accession>A0ABY0HI67</accession>
<organism evidence="1 2">
    <name type="scientific">Monosporascus cannonballus</name>
    <dbReference type="NCBI Taxonomy" id="155416"/>
    <lineage>
        <taxon>Eukaryota</taxon>
        <taxon>Fungi</taxon>
        <taxon>Dikarya</taxon>
        <taxon>Ascomycota</taxon>
        <taxon>Pezizomycotina</taxon>
        <taxon>Sordariomycetes</taxon>
        <taxon>Xylariomycetidae</taxon>
        <taxon>Xylariales</taxon>
        <taxon>Xylariales incertae sedis</taxon>
        <taxon>Monosporascus</taxon>
    </lineage>
</organism>
<evidence type="ECO:0000313" key="2">
    <source>
        <dbReference type="Proteomes" id="UP000294003"/>
    </source>
</evidence>
<protein>
    <submittedName>
        <fullName evidence="1">Uncharacterized protein</fullName>
    </submittedName>
</protein>
<evidence type="ECO:0000313" key="1">
    <source>
        <dbReference type="EMBL" id="RYO94012.1"/>
    </source>
</evidence>
<sequence>MQELAPSNISGMNIAAFSSPAGHNDACKGLLGHEIGAQFAQRAISSLPEAQLEQLMQFLDAELGIILHCQSKEGDASVFGDEDNQTIQLLKKKGFSEQFDFCYDWHWRSEDVFRGRGRCPTTKWDPKVKRLHDDLSSDLLRILSFRFLIVGGSCAKTHYRSIIAAERHSVPIHIVPGLKFEIDFEFTGKSLQRIVTYIDHPSILYFHPSSASASSQRFDAACNFFLWLVGRSYDPIVLNGLELTFSRRPRNIVSAPIAELWRYISLEREMGKILMQEEYDSSFWTWAKQFLGGGSPPLYRMDNRSPRPAR</sequence>
<dbReference type="EMBL" id="QJNS01000013">
    <property type="protein sequence ID" value="RYO94012.1"/>
    <property type="molecule type" value="Genomic_DNA"/>
</dbReference>
<keyword evidence="2" id="KW-1185">Reference proteome</keyword>
<proteinExistence type="predicted"/>